<evidence type="ECO:0000259" key="3">
    <source>
        <dbReference type="Pfam" id="PF12850"/>
    </source>
</evidence>
<keyword evidence="2" id="KW-0479">Metal-binding</keyword>
<organism evidence="4">
    <name type="scientific">candidate division WOR-3 bacterium</name>
    <dbReference type="NCBI Taxonomy" id="2052148"/>
    <lineage>
        <taxon>Bacteria</taxon>
        <taxon>Bacteria division WOR-3</taxon>
    </lineage>
</organism>
<dbReference type="Proteomes" id="UP000886381">
    <property type="component" value="Unassembled WGS sequence"/>
</dbReference>
<dbReference type="InterPro" id="IPR024654">
    <property type="entry name" value="Calcineurin-like_PHP_lpxH"/>
</dbReference>
<dbReference type="Pfam" id="PF12850">
    <property type="entry name" value="Metallophos_2"/>
    <property type="match status" value="1"/>
</dbReference>
<dbReference type="Gene3D" id="3.60.21.10">
    <property type="match status" value="1"/>
</dbReference>
<dbReference type="GO" id="GO:0005737">
    <property type="term" value="C:cytoplasm"/>
    <property type="evidence" value="ECO:0007669"/>
    <property type="project" value="TreeGrafter"/>
</dbReference>
<dbReference type="InterPro" id="IPR011152">
    <property type="entry name" value="Pesterase_MJ0912"/>
</dbReference>
<evidence type="ECO:0000256" key="2">
    <source>
        <dbReference type="RuleBase" id="RU362039"/>
    </source>
</evidence>
<evidence type="ECO:0000313" key="4">
    <source>
        <dbReference type="EMBL" id="HDL59848.1"/>
    </source>
</evidence>
<comment type="caution">
    <text evidence="4">The sequence shown here is derived from an EMBL/GenBank/DDBJ whole genome shotgun (WGS) entry which is preliminary data.</text>
</comment>
<proteinExistence type="inferred from homology"/>
<dbReference type="PIRSF" id="PIRSF000883">
    <property type="entry name" value="Pesterase_MJ0912"/>
    <property type="match status" value="1"/>
</dbReference>
<dbReference type="GO" id="GO:0046872">
    <property type="term" value="F:metal ion binding"/>
    <property type="evidence" value="ECO:0007669"/>
    <property type="project" value="UniProtKB-KW"/>
</dbReference>
<evidence type="ECO:0000256" key="1">
    <source>
        <dbReference type="ARBA" id="ARBA00008950"/>
    </source>
</evidence>
<dbReference type="InterPro" id="IPR050126">
    <property type="entry name" value="Ap4A_hydrolase"/>
</dbReference>
<dbReference type="PANTHER" id="PTHR42850">
    <property type="entry name" value="METALLOPHOSPHOESTERASE"/>
    <property type="match status" value="1"/>
</dbReference>
<dbReference type="AlphaFoldDB" id="A0A7V0LT99"/>
<gene>
    <name evidence="4" type="ORF">ENH14_00150</name>
</gene>
<dbReference type="InterPro" id="IPR000979">
    <property type="entry name" value="Phosphodiesterase_MJ0936/Vps29"/>
</dbReference>
<reference evidence="4" key="1">
    <citation type="journal article" date="2020" name="mSystems">
        <title>Genome- and Community-Level Interaction Insights into Carbon Utilization and Element Cycling Functions of Hydrothermarchaeota in Hydrothermal Sediment.</title>
        <authorList>
            <person name="Zhou Z."/>
            <person name="Liu Y."/>
            <person name="Xu W."/>
            <person name="Pan J."/>
            <person name="Luo Z.H."/>
            <person name="Li M."/>
        </authorList>
    </citation>
    <scope>NUCLEOTIDE SEQUENCE [LARGE SCALE GENOMIC DNA]</scope>
    <source>
        <strain evidence="4">HyVt-28</strain>
    </source>
</reference>
<dbReference type="NCBIfam" id="TIGR00040">
    <property type="entry name" value="yfcE"/>
    <property type="match status" value="1"/>
</dbReference>
<dbReference type="EC" id="3.1.4.-" evidence="2"/>
<comment type="cofactor">
    <cofactor evidence="2">
        <name>a divalent metal cation</name>
        <dbReference type="ChEBI" id="CHEBI:60240"/>
    </cofactor>
</comment>
<accession>A0A7V0LT99</accession>
<dbReference type="GO" id="GO:0016791">
    <property type="term" value="F:phosphatase activity"/>
    <property type="evidence" value="ECO:0007669"/>
    <property type="project" value="TreeGrafter"/>
</dbReference>
<feature type="domain" description="Calcineurin-like phosphoesterase" evidence="3">
    <location>
        <begin position="15"/>
        <end position="209"/>
    </location>
</feature>
<sequence length="250" mass="28515">MLPQNLQQQSNGNKMKILVLADIHGNKSALEAILEKEEYDAVLCLGDLVDYGPEPRSVIKIIRQISTYTIMGNHDLSLAYSKGCVGCTEFFEKITLASRNNINYRFTEEELDYLKKLPDKILVELDGINILMVHGTIKKPYEGYITPSTPSHIIEEEMHYEGNKKIDLILFGHSHIPMDYQLHDYRIINPGSVGFPRGGDPRASYVVIENGKIHFRKVKYNVEETIIGLKNMNLPQDIFDYLSTLLKRGE</sequence>
<dbReference type="SUPFAM" id="SSF56300">
    <property type="entry name" value="Metallo-dependent phosphatases"/>
    <property type="match status" value="1"/>
</dbReference>
<protein>
    <recommendedName>
        <fullName evidence="2">Phosphoesterase</fullName>
        <ecNumber evidence="2">3.1.4.-</ecNumber>
    </recommendedName>
</protein>
<dbReference type="PANTHER" id="PTHR42850:SF2">
    <property type="entry name" value="BLL5683 PROTEIN"/>
    <property type="match status" value="1"/>
</dbReference>
<comment type="similarity">
    <text evidence="1 2">Belongs to the metallophosphoesterase superfamily. YfcE family.</text>
</comment>
<dbReference type="InterPro" id="IPR029052">
    <property type="entry name" value="Metallo-depent_PP-like"/>
</dbReference>
<name>A0A7V0LT99_UNCW3</name>
<dbReference type="EMBL" id="DRDR01000007">
    <property type="protein sequence ID" value="HDL59848.1"/>
    <property type="molecule type" value="Genomic_DNA"/>
</dbReference>